<dbReference type="PANTHER" id="PTHR43471">
    <property type="entry name" value="ABC TRANSPORTER PERMEASE"/>
    <property type="match status" value="1"/>
</dbReference>
<protein>
    <submittedName>
        <fullName evidence="2">ABC-type transport system involved in multi-copper enzyme maturation, permease component</fullName>
    </submittedName>
</protein>
<feature type="transmembrane region" description="Helical" evidence="1">
    <location>
        <begin position="20"/>
        <end position="42"/>
    </location>
</feature>
<keyword evidence="1" id="KW-1133">Transmembrane helix</keyword>
<evidence type="ECO:0000256" key="1">
    <source>
        <dbReference type="SAM" id="Phobius"/>
    </source>
</evidence>
<dbReference type="EMBL" id="CP019633">
    <property type="protein sequence ID" value="AQQ08729.1"/>
    <property type="molecule type" value="Genomic_DNA"/>
</dbReference>
<feature type="transmembrane region" description="Helical" evidence="1">
    <location>
        <begin position="206"/>
        <end position="226"/>
    </location>
</feature>
<evidence type="ECO:0000313" key="3">
    <source>
        <dbReference type="Proteomes" id="UP000188273"/>
    </source>
</evidence>
<keyword evidence="3" id="KW-1185">Reference proteome</keyword>
<evidence type="ECO:0000313" key="2">
    <source>
        <dbReference type="EMBL" id="AQQ08729.1"/>
    </source>
</evidence>
<reference evidence="3" key="1">
    <citation type="submission" date="2017-02" db="EMBL/GenBank/DDBJ databases">
        <title>Comparative genomics and description of representatives of a novel lineage of planctomycetes thriving in anoxic sediments.</title>
        <authorList>
            <person name="Spring S."/>
            <person name="Bunk B."/>
            <person name="Sproer C."/>
            <person name="Klenk H.-P."/>
        </authorList>
    </citation>
    <scope>NUCLEOTIDE SEQUENCE [LARGE SCALE GENOMIC DNA]</scope>
    <source>
        <strain evidence="3">L21-RPul-D3</strain>
    </source>
</reference>
<feature type="transmembrane region" description="Helical" evidence="1">
    <location>
        <begin position="232"/>
        <end position="253"/>
    </location>
</feature>
<keyword evidence="1" id="KW-0472">Membrane</keyword>
<proteinExistence type="predicted"/>
<feature type="transmembrane region" description="Helical" evidence="1">
    <location>
        <begin position="136"/>
        <end position="158"/>
    </location>
</feature>
<feature type="transmembrane region" description="Helical" evidence="1">
    <location>
        <begin position="296"/>
        <end position="315"/>
    </location>
</feature>
<dbReference type="Proteomes" id="UP000188273">
    <property type="component" value="Chromosome"/>
</dbReference>
<name>A0A1Q2HMH9_9BACT</name>
<dbReference type="Pfam" id="PF12679">
    <property type="entry name" value="ABC2_membrane_2"/>
    <property type="match status" value="1"/>
</dbReference>
<feature type="transmembrane region" description="Helical" evidence="1">
    <location>
        <begin position="54"/>
        <end position="75"/>
    </location>
</feature>
<organism evidence="2 3">
    <name type="scientific">Sedimentisphaera cyanobacteriorum</name>
    <dbReference type="NCBI Taxonomy" id="1940790"/>
    <lineage>
        <taxon>Bacteria</taxon>
        <taxon>Pseudomonadati</taxon>
        <taxon>Planctomycetota</taxon>
        <taxon>Phycisphaerae</taxon>
        <taxon>Sedimentisphaerales</taxon>
        <taxon>Sedimentisphaeraceae</taxon>
        <taxon>Sedimentisphaera</taxon>
    </lineage>
</organism>
<dbReference type="PANTHER" id="PTHR43471:SF10">
    <property type="entry name" value="SLL1107 PROTEIN"/>
    <property type="match status" value="1"/>
</dbReference>
<feature type="transmembrane region" description="Helical" evidence="1">
    <location>
        <begin position="164"/>
        <end position="185"/>
    </location>
</feature>
<dbReference type="KEGG" id="pbu:L21SP3_00519"/>
<sequence>MFIKLFTIAKNTFVETLRQPVFSIILLICLIMLLISPSLTMFTIDDDNKLLREISYSTIFISGLFIAVFSASGAITQELESKTAATVLSKPVSRITFVLGKFFGISGAVALCHFLSTAVMMMIIRHGVLQTARDEIDWTVLTALSAIFLLGIIVGALANYSWDWNFASTAIITSSITAAAAFIALSFIDKQWQFNPAENNFSAFDLYSSTLIFLAIIVLVSLAVLFSTRCNMVLTLLLCIGVFLLGLVSDYIFGRFAGENVFAKIAYAIVPNLQVFWISDAIYLDSSVPFKYVLKCGAYSFSYAAGVIAIAASFFQRREVG</sequence>
<gene>
    <name evidence="2" type="ORF">L21SP3_00519</name>
</gene>
<accession>A0A1Q2HMH9</accession>
<dbReference type="AlphaFoldDB" id="A0A1Q2HMH9"/>
<keyword evidence="1" id="KW-0812">Transmembrane</keyword>
<feature type="transmembrane region" description="Helical" evidence="1">
    <location>
        <begin position="95"/>
        <end position="124"/>
    </location>
</feature>
<dbReference type="STRING" id="1940790.L21SP3_00519"/>